<evidence type="ECO:0000256" key="1">
    <source>
        <dbReference type="SAM" id="MobiDB-lite"/>
    </source>
</evidence>
<sequence>MESCRFCAVSDQTSGQRFVCFSRRKRGRFSLSLTDGTDVWTKAFTDEETETTTQKLLLKSPDDFCQKLSCAGVRLEVQQEDGGARLRLASGSNSTILDLAKMDAADAQQEVKRLLFTMADSVSQSSDDGVSSTKPPPKNHQRPTDFEPRQQNSAPSVTAKKRQPGSSLINPGTKKKRAATGVAFDDPDD</sequence>
<feature type="compositionally biased region" description="Low complexity" evidence="1">
    <location>
        <begin position="122"/>
        <end position="132"/>
    </location>
</feature>
<reference evidence="2" key="2">
    <citation type="submission" date="2025-09" db="UniProtKB">
        <authorList>
            <consortium name="Ensembl"/>
        </authorList>
    </citation>
    <scope>IDENTIFICATION</scope>
</reference>
<dbReference type="PANTHER" id="PTHR28586:SF1">
    <property type="entry name" value="PROTEIN PAXX"/>
    <property type="match status" value="1"/>
</dbReference>
<dbReference type="InterPro" id="IPR027873">
    <property type="entry name" value="PAXX"/>
</dbReference>
<dbReference type="GO" id="GO:0035861">
    <property type="term" value="C:site of double-strand break"/>
    <property type="evidence" value="ECO:0007669"/>
    <property type="project" value="TreeGrafter"/>
</dbReference>
<dbReference type="Ensembl" id="ENSNMLT00000036748.1">
    <property type="protein sequence ID" value="ENSNMLP00000033013.1"/>
    <property type="gene ID" value="ENSNMLG00000020592.1"/>
</dbReference>
<protein>
    <submittedName>
        <fullName evidence="2">Uncharacterized protein</fullName>
    </submittedName>
</protein>
<organism evidence="2 3">
    <name type="scientific">Neogobius melanostomus</name>
    <name type="common">round goby</name>
    <dbReference type="NCBI Taxonomy" id="47308"/>
    <lineage>
        <taxon>Eukaryota</taxon>
        <taxon>Metazoa</taxon>
        <taxon>Chordata</taxon>
        <taxon>Craniata</taxon>
        <taxon>Vertebrata</taxon>
        <taxon>Euteleostomi</taxon>
        <taxon>Actinopterygii</taxon>
        <taxon>Neopterygii</taxon>
        <taxon>Teleostei</taxon>
        <taxon>Neoteleostei</taxon>
        <taxon>Acanthomorphata</taxon>
        <taxon>Gobiaria</taxon>
        <taxon>Gobiiformes</taxon>
        <taxon>Gobioidei</taxon>
        <taxon>Gobiidae</taxon>
        <taxon>Benthophilinae</taxon>
        <taxon>Neogobiini</taxon>
        <taxon>Neogobius</taxon>
    </lineage>
</organism>
<evidence type="ECO:0000313" key="2">
    <source>
        <dbReference type="Ensembl" id="ENSNMLP00000033013.1"/>
    </source>
</evidence>
<dbReference type="GO" id="GO:0005634">
    <property type="term" value="C:nucleus"/>
    <property type="evidence" value="ECO:0007669"/>
    <property type="project" value="TreeGrafter"/>
</dbReference>
<evidence type="ECO:0000313" key="3">
    <source>
        <dbReference type="Proteomes" id="UP000694523"/>
    </source>
</evidence>
<proteinExistence type="predicted"/>
<feature type="region of interest" description="Disordered" evidence="1">
    <location>
        <begin position="122"/>
        <end position="189"/>
    </location>
</feature>
<dbReference type="AlphaFoldDB" id="A0A8C6UD65"/>
<accession>A0A8C6UD65</accession>
<dbReference type="Pfam" id="PF15384">
    <property type="entry name" value="PAXX"/>
    <property type="match status" value="1"/>
</dbReference>
<dbReference type="PANTHER" id="PTHR28586">
    <property type="entry name" value="PROTEIN PAXX"/>
    <property type="match status" value="1"/>
</dbReference>
<dbReference type="Proteomes" id="UP000694523">
    <property type="component" value="Unplaced"/>
</dbReference>
<dbReference type="GO" id="GO:0006303">
    <property type="term" value="P:double-strand break repair via nonhomologous end joining"/>
    <property type="evidence" value="ECO:0007669"/>
    <property type="project" value="InterPro"/>
</dbReference>
<name>A0A8C6UD65_9GOBI</name>
<reference evidence="2" key="1">
    <citation type="submission" date="2025-08" db="UniProtKB">
        <authorList>
            <consortium name="Ensembl"/>
        </authorList>
    </citation>
    <scope>IDENTIFICATION</scope>
</reference>
<dbReference type="GO" id="GO:0060090">
    <property type="term" value="F:molecular adaptor activity"/>
    <property type="evidence" value="ECO:0007669"/>
    <property type="project" value="TreeGrafter"/>
</dbReference>
<keyword evidence="3" id="KW-1185">Reference proteome</keyword>
<dbReference type="GO" id="GO:0070419">
    <property type="term" value="C:nonhomologous end joining complex"/>
    <property type="evidence" value="ECO:0007669"/>
    <property type="project" value="TreeGrafter"/>
</dbReference>